<accession>A0A834MJW6</accession>
<dbReference type="OrthoDB" id="10250105at2759"/>
<feature type="region of interest" description="Disordered" evidence="1">
    <location>
        <begin position="254"/>
        <end position="470"/>
    </location>
</feature>
<dbReference type="SUPFAM" id="SSF55681">
    <property type="entry name" value="Class II aaRS and biotin synthetases"/>
    <property type="match status" value="1"/>
</dbReference>
<evidence type="ECO:0000256" key="1">
    <source>
        <dbReference type="SAM" id="MobiDB-lite"/>
    </source>
</evidence>
<feature type="compositionally biased region" description="Low complexity" evidence="1">
    <location>
        <begin position="437"/>
        <end position="448"/>
    </location>
</feature>
<sequence>MIFTLYYMYATLMQWWRLGSLKNKLNGTLNAQNSLLVCDEKVIFETKRNRSFENLLFRKENRIGCTIVPKQKINLSSQWVVFPRDHKYFPIHFEQCVVIDKPNIYVHLQAVLDSYTQHQAEILEMERFGEFIAWKATEHFEAILKTDMDKLSRLVHCFSQSDCDINHELQLLRIETVDIEGKPKRIKYDRKFSKDSTLKYSLAPIHWKKFVADIKDLYSKVRDATNPKITIDNGTPKPEDLKIVPVSEVKPIKKEKKYSENKDKHTLEVSSSDYRRHKSSDHTKKEKEKSIDRHKVEKDKSNKKEEKGKEEKEHKSKDYRKARYEDEFDSSKYHKRSKDIKNGLELEPKKKPKTFDLPKDIEFKELKDKSVSKHQKRKDKEQIKNEEKRHGSKLEQEDQPSTSIVKQSEKLTQEKRTSSKEKKLVRSSATCDEPNENVENVQFEQNENSNTILNNGTEDGNQNIDSSPSESVTFKKNMLKKFKPPNVLVYADSIVAKGNVKEALHTILNRDRYTIYDLPITDGISWNETTALVVVCGSVEPQMTSNLIKYLLMGGQLLCLCSDLLYSVLYTFTTAEVREHELVRFSYGQWKNVKMMHHIFCYQASPAKKQFSKDSDTSNHSNENGSSPITPKTPSTVNIQHNGKDYTLQVQILGTEETWQTPSLLLATVQGSEGRAVFSQVHLEINPNEFVDDENKFTALKDSNEARIDILRDILCKQLELDCHNEYEVPKYTPGYFLGRHDLKNAMLNETHCIKDNKMKANEMTIVFCGKDDQYEEPTNNYLPILIHSCPQNFNTVSYFETLNTKYIGRLVLHSDVMSTTHTILSHNQLSHGIAVICRQQVSGVGRSSNLWISPLGSAPFSLQLHIPAISNLGRTLPILQHIQMTAIIKAIQILTDNNENINIGIKWPNDLYADGCIKLGGIMVTTITLGDFIIANIGSGINLNNSNPTTCINDLIKEVNEKTNSNIPLITHEKYYAQVFNETEKFIDRYQMGDIDYFFDFYYECWLHNDSTVVVTSIDNKKQVTKVIGLDDYGFLKVKNKEGKIITVQPNGNSFDMMKGLIYPKKF</sequence>
<keyword evidence="4" id="KW-1185">Reference proteome</keyword>
<protein>
    <recommendedName>
        <fullName evidence="2">BPL/LPL catalytic domain-containing protein</fullName>
    </recommendedName>
</protein>
<dbReference type="AlphaFoldDB" id="A0A834MJW6"/>
<proteinExistence type="predicted"/>
<feature type="region of interest" description="Disordered" evidence="1">
    <location>
        <begin position="611"/>
        <end position="638"/>
    </location>
</feature>
<feature type="compositionally biased region" description="Polar residues" evidence="1">
    <location>
        <begin position="618"/>
        <end position="638"/>
    </location>
</feature>
<dbReference type="Pfam" id="PF03099">
    <property type="entry name" value="BPL_LplA_LipB"/>
    <property type="match status" value="1"/>
</dbReference>
<dbReference type="PANTHER" id="PTHR12835">
    <property type="entry name" value="BIOTIN PROTEIN LIGASE"/>
    <property type="match status" value="1"/>
</dbReference>
<dbReference type="InterPro" id="IPR004143">
    <property type="entry name" value="BPL_LPL_catalytic"/>
</dbReference>
<name>A0A834MJW6_RHYFE</name>
<feature type="compositionally biased region" description="Basic and acidic residues" evidence="1">
    <location>
        <begin position="257"/>
        <end position="267"/>
    </location>
</feature>
<dbReference type="InterPro" id="IPR045864">
    <property type="entry name" value="aa-tRNA-synth_II/BPL/LPL"/>
</dbReference>
<evidence type="ECO:0000313" key="4">
    <source>
        <dbReference type="Proteomes" id="UP000625711"/>
    </source>
</evidence>
<dbReference type="Gene3D" id="3.30.930.10">
    <property type="entry name" value="Bira Bifunctional Protein, Domain 2"/>
    <property type="match status" value="1"/>
</dbReference>
<dbReference type="EMBL" id="JAACXV010000023">
    <property type="protein sequence ID" value="KAF7286663.1"/>
    <property type="molecule type" value="Genomic_DNA"/>
</dbReference>
<evidence type="ECO:0000313" key="3">
    <source>
        <dbReference type="EMBL" id="KAF7286663.1"/>
    </source>
</evidence>
<feature type="region of interest" description="Disordered" evidence="1">
    <location>
        <begin position="227"/>
        <end position="246"/>
    </location>
</feature>
<feature type="compositionally biased region" description="Basic and acidic residues" evidence="1">
    <location>
        <begin position="339"/>
        <end position="371"/>
    </location>
</feature>
<feature type="compositionally biased region" description="Polar residues" evidence="1">
    <location>
        <begin position="449"/>
        <end position="470"/>
    </location>
</feature>
<evidence type="ECO:0000259" key="2">
    <source>
        <dbReference type="PROSITE" id="PS51733"/>
    </source>
</evidence>
<dbReference type="Proteomes" id="UP000625711">
    <property type="component" value="Unassembled WGS sequence"/>
</dbReference>
<feature type="domain" description="BPL/LPL catalytic" evidence="2">
    <location>
        <begin position="803"/>
        <end position="992"/>
    </location>
</feature>
<feature type="compositionally biased region" description="Basic and acidic residues" evidence="1">
    <location>
        <begin position="280"/>
        <end position="332"/>
    </location>
</feature>
<dbReference type="GO" id="GO:0004077">
    <property type="term" value="F:biotin--[biotin carboxyl-carrier protein] ligase activity"/>
    <property type="evidence" value="ECO:0007669"/>
    <property type="project" value="TreeGrafter"/>
</dbReference>
<feature type="compositionally biased region" description="Basic and acidic residues" evidence="1">
    <location>
        <begin position="407"/>
        <end position="424"/>
    </location>
</feature>
<dbReference type="PANTHER" id="PTHR12835:SF5">
    <property type="entry name" value="BIOTIN--PROTEIN LIGASE"/>
    <property type="match status" value="1"/>
</dbReference>
<feature type="compositionally biased region" description="Basic and acidic residues" evidence="1">
    <location>
        <begin position="378"/>
        <end position="396"/>
    </location>
</feature>
<dbReference type="PROSITE" id="PS51733">
    <property type="entry name" value="BPL_LPL_CATALYTIC"/>
    <property type="match status" value="1"/>
</dbReference>
<dbReference type="GO" id="GO:0005737">
    <property type="term" value="C:cytoplasm"/>
    <property type="evidence" value="ECO:0007669"/>
    <property type="project" value="TreeGrafter"/>
</dbReference>
<gene>
    <name evidence="3" type="ORF">GWI33_004692</name>
</gene>
<comment type="caution">
    <text evidence="3">The sequence shown here is derived from an EMBL/GenBank/DDBJ whole genome shotgun (WGS) entry which is preliminary data.</text>
</comment>
<reference evidence="3" key="1">
    <citation type="submission" date="2020-08" db="EMBL/GenBank/DDBJ databases">
        <title>Genome sequencing and assembly of the red palm weevil Rhynchophorus ferrugineus.</title>
        <authorList>
            <person name="Dias G.B."/>
            <person name="Bergman C.M."/>
            <person name="Manee M."/>
        </authorList>
    </citation>
    <scope>NUCLEOTIDE SEQUENCE</scope>
    <source>
        <strain evidence="3">AA-2017</strain>
        <tissue evidence="3">Whole larva</tissue>
    </source>
</reference>
<organism evidence="3 4">
    <name type="scientific">Rhynchophorus ferrugineus</name>
    <name type="common">Red palm weevil</name>
    <name type="synonym">Curculio ferrugineus</name>
    <dbReference type="NCBI Taxonomy" id="354439"/>
    <lineage>
        <taxon>Eukaryota</taxon>
        <taxon>Metazoa</taxon>
        <taxon>Ecdysozoa</taxon>
        <taxon>Arthropoda</taxon>
        <taxon>Hexapoda</taxon>
        <taxon>Insecta</taxon>
        <taxon>Pterygota</taxon>
        <taxon>Neoptera</taxon>
        <taxon>Endopterygota</taxon>
        <taxon>Coleoptera</taxon>
        <taxon>Polyphaga</taxon>
        <taxon>Cucujiformia</taxon>
        <taxon>Curculionidae</taxon>
        <taxon>Dryophthorinae</taxon>
        <taxon>Rhynchophorus</taxon>
    </lineage>
</organism>